<evidence type="ECO:0000313" key="2">
    <source>
        <dbReference type="EMBL" id="WIF97729.1"/>
    </source>
</evidence>
<proteinExistence type="predicted"/>
<keyword evidence="1" id="KW-0812">Transmembrane</keyword>
<sequence length="387" mass="44002">MKWANGLKVVGVSVLVSGMLVFGSGPIIDSFNHKSEGNIVYADSYLEMGYEENVSPGKSWNVMFNVMMDTENLSDELIYIKDEEGNKIETQLFHTKYFKENHKLATLVRVGGVDDYELGETYTMYIEKDFKDEKGNRLKSGVKKTFKVEEEKEKGEIGEKALSMSKEEFLKDEEVKELNKPTLLWGYNVRTGEVGLEKTFDTMPMFYKEYVEIGFHKKLNGGYDEWLDEGFVSMYLVNEEVFVRDYPNVSYHPIVNGKLMTDLFKEKKNTLSVDPLKMGNYDNINGKNGDKIEDVLLMSPEKEGQMVVELNAGYKNAVLAYKGGAEPVNMGSVAEVKNGNLYADGSLFESFGLDVKGKVNVKKVAKENGLEFVYNEQTELYRVKNFK</sequence>
<keyword evidence="3" id="KW-1185">Reference proteome</keyword>
<keyword evidence="1" id="KW-0472">Membrane</keyword>
<keyword evidence="1" id="KW-1133">Transmembrane helix</keyword>
<evidence type="ECO:0000256" key="1">
    <source>
        <dbReference type="SAM" id="Phobius"/>
    </source>
</evidence>
<dbReference type="RefSeq" id="WP_231417887.1">
    <property type="nucleotide sequence ID" value="NZ_CP126446.1"/>
</dbReference>
<feature type="transmembrane region" description="Helical" evidence="1">
    <location>
        <begin position="7"/>
        <end position="28"/>
    </location>
</feature>
<accession>A0ABY8UW71</accession>
<name>A0ABY8UW71_9BACI</name>
<reference evidence="2 3" key="1">
    <citation type="submission" date="2023-05" db="EMBL/GenBank/DDBJ databases">
        <title>Comparative genomics reveals the evidence of polycyclic aromatic hydrocarbons degradation in moderately halophilic genus Pontibacillus.</title>
        <authorList>
            <person name="Yang H."/>
            <person name="Qian Z."/>
        </authorList>
    </citation>
    <scope>NUCLEOTIDE SEQUENCE [LARGE SCALE GENOMIC DNA]</scope>
    <source>
        <strain evidence="3">HN14</strain>
    </source>
</reference>
<dbReference type="EMBL" id="CP126446">
    <property type="protein sequence ID" value="WIF97729.1"/>
    <property type="molecule type" value="Genomic_DNA"/>
</dbReference>
<organism evidence="2 3">
    <name type="scientific">Pontibacillus chungwhensis</name>
    <dbReference type="NCBI Taxonomy" id="265426"/>
    <lineage>
        <taxon>Bacteria</taxon>
        <taxon>Bacillati</taxon>
        <taxon>Bacillota</taxon>
        <taxon>Bacilli</taxon>
        <taxon>Bacillales</taxon>
        <taxon>Bacillaceae</taxon>
        <taxon>Pontibacillus</taxon>
    </lineage>
</organism>
<protein>
    <submittedName>
        <fullName evidence="2">Uncharacterized protein</fullName>
    </submittedName>
</protein>
<gene>
    <name evidence="2" type="ORF">QNI29_18690</name>
</gene>
<dbReference type="Proteomes" id="UP001236652">
    <property type="component" value="Chromosome"/>
</dbReference>
<evidence type="ECO:0000313" key="3">
    <source>
        <dbReference type="Proteomes" id="UP001236652"/>
    </source>
</evidence>